<protein>
    <submittedName>
        <fullName evidence="1">Uncharacterized protein</fullName>
    </submittedName>
</protein>
<evidence type="ECO:0000313" key="1">
    <source>
        <dbReference type="EMBL" id="SBW01540.1"/>
    </source>
</evidence>
<gene>
    <name evidence="1" type="ORF">KL86CLO1_11505</name>
</gene>
<dbReference type="AlphaFoldDB" id="A0A212JQ63"/>
<dbReference type="EMBL" id="FLUN01000001">
    <property type="protein sequence ID" value="SBW01540.1"/>
    <property type="molecule type" value="Genomic_DNA"/>
</dbReference>
<proteinExistence type="predicted"/>
<accession>A0A212JQ63</accession>
<organism evidence="1">
    <name type="scientific">uncultured Eubacteriales bacterium</name>
    <dbReference type="NCBI Taxonomy" id="172733"/>
    <lineage>
        <taxon>Bacteria</taxon>
        <taxon>Bacillati</taxon>
        <taxon>Bacillota</taxon>
        <taxon>Clostridia</taxon>
        <taxon>Eubacteriales</taxon>
        <taxon>environmental samples</taxon>
    </lineage>
</organism>
<reference evidence="1" key="1">
    <citation type="submission" date="2016-04" db="EMBL/GenBank/DDBJ databases">
        <authorList>
            <person name="Evans L.H."/>
            <person name="Alamgir A."/>
            <person name="Owens N."/>
            <person name="Weber N.D."/>
            <person name="Virtaneva K."/>
            <person name="Barbian K."/>
            <person name="Babar A."/>
            <person name="Rosenke K."/>
        </authorList>
    </citation>
    <scope>NUCLEOTIDE SEQUENCE</scope>
    <source>
        <strain evidence="1">86</strain>
    </source>
</reference>
<sequence>METTHLPIVQVLNGSARPERGTLLQAKRPVDIRAALFMSAAPGPKILGLATSPLFLYNVALCHPFYKSSAAPVLQCSVST</sequence>
<name>A0A212JQ63_9FIRM</name>